<gene>
    <name evidence="2" type="ORF">MBM_03884</name>
</gene>
<proteinExistence type="predicted"/>
<dbReference type="HOGENOM" id="CLU_1185223_0_0_1"/>
<dbReference type="InParanoid" id="K1WZP0"/>
<feature type="region of interest" description="Disordered" evidence="1">
    <location>
        <begin position="184"/>
        <end position="217"/>
    </location>
</feature>
<dbReference type="AlphaFoldDB" id="K1WZP0"/>
<dbReference type="GeneID" id="18759819"/>
<evidence type="ECO:0000313" key="2">
    <source>
        <dbReference type="EMBL" id="EKD18112.1"/>
    </source>
</evidence>
<dbReference type="RefSeq" id="XP_007291773.1">
    <property type="nucleotide sequence ID" value="XM_007291711.1"/>
</dbReference>
<evidence type="ECO:0000256" key="1">
    <source>
        <dbReference type="SAM" id="MobiDB-lite"/>
    </source>
</evidence>
<keyword evidence="3" id="KW-1185">Reference proteome</keyword>
<reference evidence="2 3" key="1">
    <citation type="journal article" date="2012" name="BMC Genomics">
        <title>Sequencing the genome of Marssonina brunnea reveals fungus-poplar co-evolution.</title>
        <authorList>
            <person name="Zhu S."/>
            <person name="Cao Y.-Z."/>
            <person name="Jiang C."/>
            <person name="Tan B.-Y."/>
            <person name="Wang Z."/>
            <person name="Feng S."/>
            <person name="Zhang L."/>
            <person name="Su X.-H."/>
            <person name="Brejova B."/>
            <person name="Vinar T."/>
            <person name="Xu M."/>
            <person name="Wang M.-X."/>
            <person name="Zhang S.-G."/>
            <person name="Huang M.-R."/>
            <person name="Wu R."/>
            <person name="Zhou Y."/>
        </authorList>
    </citation>
    <scope>NUCLEOTIDE SEQUENCE [LARGE SCALE GENOMIC DNA]</scope>
    <source>
        <strain evidence="2 3">MB_m1</strain>
    </source>
</reference>
<dbReference type="KEGG" id="mbe:MBM_03884"/>
<dbReference type="OrthoDB" id="10345275at2759"/>
<accession>K1WZP0</accession>
<dbReference type="Proteomes" id="UP000006753">
    <property type="component" value="Unassembled WGS sequence"/>
</dbReference>
<dbReference type="EMBL" id="JH921434">
    <property type="protein sequence ID" value="EKD18112.1"/>
    <property type="molecule type" value="Genomic_DNA"/>
</dbReference>
<evidence type="ECO:0000313" key="3">
    <source>
        <dbReference type="Proteomes" id="UP000006753"/>
    </source>
</evidence>
<protein>
    <submittedName>
        <fullName evidence="2">Uncharacterized protein</fullName>
    </submittedName>
</protein>
<feature type="compositionally biased region" description="Basic and acidic residues" evidence="1">
    <location>
        <begin position="184"/>
        <end position="203"/>
    </location>
</feature>
<name>K1WZP0_MARBU</name>
<sequence>MNLPASSSSLEEEKPTIGKYWLVQSVKKLAAIYDTYPGCKYDKKVDSRPILVQQLVLFDTARVIAWLSEQAEIAEMGEEEFESTTKLYQAEIDKSKLEVKKCFESYVNTTMDELAFDDDTSIKHIQASYSSAKRSAKEEHALDIMAGREVGKWSGEEDEAWGYGRGIVPGHPLFEYFHEKSVKRAREETKEAPATEAEGERKKPSSHPQVRITGPLLENFAFPARQQRVLPKAT</sequence>
<organism evidence="2 3">
    <name type="scientific">Marssonina brunnea f. sp. multigermtubi (strain MB_m1)</name>
    <name type="common">Marssonina leaf spot fungus</name>
    <dbReference type="NCBI Taxonomy" id="1072389"/>
    <lineage>
        <taxon>Eukaryota</taxon>
        <taxon>Fungi</taxon>
        <taxon>Dikarya</taxon>
        <taxon>Ascomycota</taxon>
        <taxon>Pezizomycotina</taxon>
        <taxon>Leotiomycetes</taxon>
        <taxon>Helotiales</taxon>
        <taxon>Drepanopezizaceae</taxon>
        <taxon>Drepanopeziza</taxon>
    </lineage>
</organism>